<feature type="domain" description="Carbohydrate kinase PfkB" evidence="9">
    <location>
        <begin position="8"/>
        <end position="289"/>
    </location>
</feature>
<comment type="catalytic activity">
    <reaction evidence="6 8">
        <text>beta-D-fructose 1-phosphate + ATP = beta-D-fructose 1,6-bisphosphate + ADP + H(+)</text>
        <dbReference type="Rhea" id="RHEA:14213"/>
        <dbReference type="ChEBI" id="CHEBI:15378"/>
        <dbReference type="ChEBI" id="CHEBI:30616"/>
        <dbReference type="ChEBI" id="CHEBI:32966"/>
        <dbReference type="ChEBI" id="CHEBI:138881"/>
        <dbReference type="ChEBI" id="CHEBI:456216"/>
        <dbReference type="EC" id="2.7.1.56"/>
    </reaction>
</comment>
<dbReference type="EMBL" id="DXCQ01000028">
    <property type="protein sequence ID" value="HIY96851.1"/>
    <property type="molecule type" value="Genomic_DNA"/>
</dbReference>
<keyword evidence="3 7" id="KW-0547">Nucleotide-binding</keyword>
<dbReference type="EC" id="2.7.1.144" evidence="7"/>
<dbReference type="InterPro" id="IPR022463">
    <property type="entry name" value="1-PFruKinase"/>
</dbReference>
<dbReference type="NCBIfam" id="TIGR03828">
    <property type="entry name" value="pfkB"/>
    <property type="match status" value="1"/>
</dbReference>
<keyword evidence="7" id="KW-0423">Lactose metabolism</keyword>
<reference evidence="10" key="2">
    <citation type="submission" date="2021-04" db="EMBL/GenBank/DDBJ databases">
        <authorList>
            <person name="Gilroy R."/>
        </authorList>
    </citation>
    <scope>NUCLEOTIDE SEQUENCE</scope>
    <source>
        <strain evidence="10">1345</strain>
    </source>
</reference>
<evidence type="ECO:0000256" key="2">
    <source>
        <dbReference type="ARBA" id="ARBA00022679"/>
    </source>
</evidence>
<keyword evidence="4 8" id="KW-0418">Kinase</keyword>
<dbReference type="PROSITE" id="PS00584">
    <property type="entry name" value="PFKB_KINASES_2"/>
    <property type="match status" value="1"/>
</dbReference>
<name>A0A9D1ZWS6_9FIRM</name>
<evidence type="ECO:0000313" key="10">
    <source>
        <dbReference type="EMBL" id="HIY96851.1"/>
    </source>
</evidence>
<dbReference type="AlphaFoldDB" id="A0A9D1ZWS6"/>
<dbReference type="GO" id="GO:0016052">
    <property type="term" value="P:carbohydrate catabolic process"/>
    <property type="evidence" value="ECO:0007669"/>
    <property type="project" value="UniProtKB-ARBA"/>
</dbReference>
<dbReference type="NCBIfam" id="TIGR03168">
    <property type="entry name" value="1-PFK"/>
    <property type="match status" value="1"/>
</dbReference>
<dbReference type="Gene3D" id="3.40.1190.20">
    <property type="match status" value="1"/>
</dbReference>
<dbReference type="PIRSF" id="PIRSF000535">
    <property type="entry name" value="1PFK/6PFK/LacC"/>
    <property type="match status" value="1"/>
</dbReference>
<dbReference type="GO" id="GO:0009024">
    <property type="term" value="F:tagatose-6-phosphate kinase activity"/>
    <property type="evidence" value="ECO:0007669"/>
    <property type="project" value="UniProtKB-EC"/>
</dbReference>
<evidence type="ECO:0000256" key="5">
    <source>
        <dbReference type="ARBA" id="ARBA00022840"/>
    </source>
</evidence>
<evidence type="ECO:0000259" key="9">
    <source>
        <dbReference type="Pfam" id="PF00294"/>
    </source>
</evidence>
<comment type="pathway">
    <text evidence="7">Carbohydrate metabolism; D-tagatose 6-phosphate degradation; D-glyceraldehyde 3-phosphate and glycerone phosphate from D-tagatose 6-phosphate: step 1/2.</text>
</comment>
<comment type="similarity">
    <text evidence="1">Belongs to the carbohydrate kinase pfkB family.</text>
</comment>
<comment type="catalytic activity">
    <reaction evidence="7">
        <text>D-tagatofuranose 6-phosphate + ATP = D-tagatofuranose 1,6-bisphosphate + ADP + H(+)</text>
        <dbReference type="Rhea" id="RHEA:12420"/>
        <dbReference type="ChEBI" id="CHEBI:15378"/>
        <dbReference type="ChEBI" id="CHEBI:30616"/>
        <dbReference type="ChEBI" id="CHEBI:58694"/>
        <dbReference type="ChEBI" id="CHEBI:58695"/>
        <dbReference type="ChEBI" id="CHEBI:456216"/>
        <dbReference type="EC" id="2.7.1.144"/>
    </reaction>
</comment>
<evidence type="ECO:0000256" key="8">
    <source>
        <dbReference type="RuleBase" id="RU369061"/>
    </source>
</evidence>
<dbReference type="SUPFAM" id="SSF53613">
    <property type="entry name" value="Ribokinase-like"/>
    <property type="match status" value="1"/>
</dbReference>
<evidence type="ECO:0000256" key="7">
    <source>
        <dbReference type="PIRNR" id="PIRNR000535"/>
    </source>
</evidence>
<dbReference type="PANTHER" id="PTHR46566">
    <property type="entry name" value="1-PHOSPHOFRUCTOKINASE-RELATED"/>
    <property type="match status" value="1"/>
</dbReference>
<dbReference type="InterPro" id="IPR002173">
    <property type="entry name" value="Carboh/pur_kinase_PfkB_CS"/>
</dbReference>
<protein>
    <recommendedName>
        <fullName evidence="7">Tagatose-6-phosphate kinase</fullName>
        <ecNumber evidence="7">2.7.1.144</ecNumber>
    </recommendedName>
</protein>
<dbReference type="FunFam" id="3.40.1190.20:FF:000001">
    <property type="entry name" value="Phosphofructokinase"/>
    <property type="match status" value="1"/>
</dbReference>
<dbReference type="GO" id="GO:0005829">
    <property type="term" value="C:cytosol"/>
    <property type="evidence" value="ECO:0007669"/>
    <property type="project" value="TreeGrafter"/>
</dbReference>
<organism evidence="10 11">
    <name type="scientific">Candidatus Borkfalkia excrementigallinarum</name>
    <dbReference type="NCBI Taxonomy" id="2838506"/>
    <lineage>
        <taxon>Bacteria</taxon>
        <taxon>Bacillati</taxon>
        <taxon>Bacillota</taxon>
        <taxon>Clostridia</taxon>
        <taxon>Christensenellales</taxon>
        <taxon>Christensenellaceae</taxon>
        <taxon>Candidatus Borkfalkia</taxon>
    </lineage>
</organism>
<comment type="similarity">
    <text evidence="7">Belongs to the carbohydrate kinase PfkB family. LacC subfamily.</text>
</comment>
<evidence type="ECO:0000313" key="11">
    <source>
        <dbReference type="Proteomes" id="UP000886750"/>
    </source>
</evidence>
<dbReference type="InterPro" id="IPR017583">
    <property type="entry name" value="Tagatose/fructose_Pkinase"/>
</dbReference>
<dbReference type="CDD" id="cd01164">
    <property type="entry name" value="FruK_PfkB_like"/>
    <property type="match status" value="1"/>
</dbReference>
<dbReference type="GO" id="GO:0044281">
    <property type="term" value="P:small molecule metabolic process"/>
    <property type="evidence" value="ECO:0007669"/>
    <property type="project" value="UniProtKB-ARBA"/>
</dbReference>
<evidence type="ECO:0000256" key="4">
    <source>
        <dbReference type="ARBA" id="ARBA00022777"/>
    </source>
</evidence>
<dbReference type="InterPro" id="IPR029056">
    <property type="entry name" value="Ribokinase-like"/>
</dbReference>
<gene>
    <name evidence="10" type="primary">pfkB</name>
    <name evidence="10" type="ORF">H9729_04110</name>
</gene>
<evidence type="ECO:0000256" key="1">
    <source>
        <dbReference type="ARBA" id="ARBA00005380"/>
    </source>
</evidence>
<dbReference type="Pfam" id="PF00294">
    <property type="entry name" value="PfkB"/>
    <property type="match status" value="1"/>
</dbReference>
<dbReference type="PANTHER" id="PTHR46566:SF1">
    <property type="entry name" value="1-PHOSPHOFRUCTOKINASE"/>
    <property type="match status" value="1"/>
</dbReference>
<keyword evidence="5 7" id="KW-0067">ATP-binding</keyword>
<evidence type="ECO:0000256" key="6">
    <source>
        <dbReference type="ARBA" id="ARBA00047745"/>
    </source>
</evidence>
<comment type="function">
    <text evidence="8">Catalyzes the ATP-dependent phosphorylation of fructose-l-phosphate to fructose-l,6-bisphosphate.</text>
</comment>
<proteinExistence type="inferred from homology"/>
<dbReference type="InterPro" id="IPR011611">
    <property type="entry name" value="PfkB_dom"/>
</dbReference>
<keyword evidence="2 7" id="KW-0808">Transferase</keyword>
<dbReference type="GO" id="GO:0005988">
    <property type="term" value="P:lactose metabolic process"/>
    <property type="evidence" value="ECO:0007669"/>
    <property type="project" value="UniProtKB-KW"/>
</dbReference>
<dbReference type="GO" id="GO:0008662">
    <property type="term" value="F:1-phosphofructokinase activity"/>
    <property type="evidence" value="ECO:0007669"/>
    <property type="project" value="UniProtKB-UniRule"/>
</dbReference>
<accession>A0A9D1ZWS6</accession>
<comment type="caution">
    <text evidence="10">The sequence shown here is derived from an EMBL/GenBank/DDBJ whole genome shotgun (WGS) entry which is preliminary data.</text>
</comment>
<sequence length="303" mass="31912">MIYTVTLNPALDYIMRAERFVLGAVNRARGEEILPGGKGINVSYVLRELGIPSVALGFAAGFTGDELERMVRARGIQTEFIRVLGSTRINVKVRAEQETDINGCGPLAQDKDIIALAHKLHAAEANSVCVLSGSAPASLSSDCYVRLFNQADRPDMRIALDASGALLRRSLTLGPWLIKPNREELEELCGRALAGKEAVACAARELRGLGARNVLVSLGEAGACLFTEDGKEYFVSAPQGCAIDTVGAGDSLLAGFLAAKECGASDFAALEQGVAAGSATAFRIGLATGEEIGSLLKCMRDHG</sequence>
<dbReference type="Proteomes" id="UP000886750">
    <property type="component" value="Unassembled WGS sequence"/>
</dbReference>
<dbReference type="GO" id="GO:0005524">
    <property type="term" value="F:ATP binding"/>
    <property type="evidence" value="ECO:0007669"/>
    <property type="project" value="UniProtKB-UniRule"/>
</dbReference>
<evidence type="ECO:0000256" key="3">
    <source>
        <dbReference type="ARBA" id="ARBA00022741"/>
    </source>
</evidence>
<reference evidence="10" key="1">
    <citation type="journal article" date="2021" name="PeerJ">
        <title>Extensive microbial diversity within the chicken gut microbiome revealed by metagenomics and culture.</title>
        <authorList>
            <person name="Gilroy R."/>
            <person name="Ravi A."/>
            <person name="Getino M."/>
            <person name="Pursley I."/>
            <person name="Horton D.L."/>
            <person name="Alikhan N.F."/>
            <person name="Baker D."/>
            <person name="Gharbi K."/>
            <person name="Hall N."/>
            <person name="Watson M."/>
            <person name="Adriaenssens E.M."/>
            <person name="Foster-Nyarko E."/>
            <person name="Jarju S."/>
            <person name="Secka A."/>
            <person name="Antonio M."/>
            <person name="Oren A."/>
            <person name="Chaudhuri R.R."/>
            <person name="La Ragione R."/>
            <person name="Hildebrand F."/>
            <person name="Pallen M.J."/>
        </authorList>
    </citation>
    <scope>NUCLEOTIDE SEQUENCE</scope>
    <source>
        <strain evidence="10">1345</strain>
    </source>
</reference>